<dbReference type="OrthoDB" id="1466764at2"/>
<evidence type="ECO:0000313" key="2">
    <source>
        <dbReference type="Proteomes" id="UP000236454"/>
    </source>
</evidence>
<evidence type="ECO:0000313" key="1">
    <source>
        <dbReference type="EMBL" id="SFT69732.1"/>
    </source>
</evidence>
<accession>A0A1I7A497</accession>
<name>A0A1I7A497_9FLAO</name>
<dbReference type="AlphaFoldDB" id="A0A1I7A497"/>
<sequence length="298" mass="35515">MRSKTNHLYFFHVLPLYLVLLILPACASTKNVGKSLQSQEKTRELAIERYIKSTLGEDSNRYESIAYGKLIVTKPESFFPLDSMYRLKTELLKNKGKNYHQLEELDQAIAVKRLELEAEKSNIIYEQEHVYAVKKDSTVEIHEVMVNLENQINVNFLTPLDSNLINKELFYTYKIYFFNMPFVITSYYYPSQEEIEFYRLYKTHYESLFSTEERNAFLDHTLSLMRKAKRIRSLSVKKLVEKDLSDQLDRKFNIINFEIEETADGQTVAYYCVIEFSDDQQPQFHEYRYDVYLRQTDF</sequence>
<dbReference type="Proteomes" id="UP000236454">
    <property type="component" value="Unassembled WGS sequence"/>
</dbReference>
<dbReference type="EMBL" id="FPAS01000002">
    <property type="protein sequence ID" value="SFT69732.1"/>
    <property type="molecule type" value="Genomic_DNA"/>
</dbReference>
<organism evidence="1 2">
    <name type="scientific">Lishizhenia tianjinensis</name>
    <dbReference type="NCBI Taxonomy" id="477690"/>
    <lineage>
        <taxon>Bacteria</taxon>
        <taxon>Pseudomonadati</taxon>
        <taxon>Bacteroidota</taxon>
        <taxon>Flavobacteriia</taxon>
        <taxon>Flavobacteriales</taxon>
        <taxon>Crocinitomicaceae</taxon>
        <taxon>Lishizhenia</taxon>
    </lineage>
</organism>
<reference evidence="1 2" key="1">
    <citation type="submission" date="2016-10" db="EMBL/GenBank/DDBJ databases">
        <authorList>
            <person name="de Groot N.N."/>
        </authorList>
    </citation>
    <scope>NUCLEOTIDE SEQUENCE [LARGE SCALE GENOMIC DNA]</scope>
    <source>
        <strain evidence="1 2">CGMCC 1.7005</strain>
    </source>
</reference>
<proteinExistence type="predicted"/>
<dbReference type="RefSeq" id="WP_139230319.1">
    <property type="nucleotide sequence ID" value="NZ_FPAS01000002.1"/>
</dbReference>
<keyword evidence="2" id="KW-1185">Reference proteome</keyword>
<gene>
    <name evidence="1" type="ORF">SAMN05216474_1881</name>
</gene>
<protein>
    <submittedName>
        <fullName evidence="1">Uncharacterized protein</fullName>
    </submittedName>
</protein>